<comment type="caution">
    <text evidence="2">The sequence shown here is derived from an EMBL/GenBank/DDBJ whole genome shotgun (WGS) entry which is preliminary data.</text>
</comment>
<gene>
    <name evidence="2" type="ORF">CR513_18759</name>
</gene>
<dbReference type="Pfam" id="PF24626">
    <property type="entry name" value="SH3_Tf2-1"/>
    <property type="match status" value="1"/>
</dbReference>
<organism evidence="2 3">
    <name type="scientific">Mucuna pruriens</name>
    <name type="common">Velvet bean</name>
    <name type="synonym">Dolichos pruriens</name>
    <dbReference type="NCBI Taxonomy" id="157652"/>
    <lineage>
        <taxon>Eukaryota</taxon>
        <taxon>Viridiplantae</taxon>
        <taxon>Streptophyta</taxon>
        <taxon>Embryophyta</taxon>
        <taxon>Tracheophyta</taxon>
        <taxon>Spermatophyta</taxon>
        <taxon>Magnoliopsida</taxon>
        <taxon>eudicotyledons</taxon>
        <taxon>Gunneridae</taxon>
        <taxon>Pentapetalae</taxon>
        <taxon>rosids</taxon>
        <taxon>fabids</taxon>
        <taxon>Fabales</taxon>
        <taxon>Fabaceae</taxon>
        <taxon>Papilionoideae</taxon>
        <taxon>50 kb inversion clade</taxon>
        <taxon>NPAAA clade</taxon>
        <taxon>indigoferoid/millettioid clade</taxon>
        <taxon>Phaseoleae</taxon>
        <taxon>Mucuna</taxon>
    </lineage>
</organism>
<keyword evidence="3" id="KW-1185">Reference proteome</keyword>
<feature type="non-terminal residue" evidence="2">
    <location>
        <position position="1"/>
    </location>
</feature>
<dbReference type="InterPro" id="IPR056924">
    <property type="entry name" value="SH3_Tf2-1"/>
</dbReference>
<dbReference type="OrthoDB" id="1935586at2759"/>
<dbReference type="Proteomes" id="UP000257109">
    <property type="component" value="Unassembled WGS sequence"/>
</dbReference>
<dbReference type="EMBL" id="QJKJ01003472">
    <property type="protein sequence ID" value="RDX98338.1"/>
    <property type="molecule type" value="Genomic_DNA"/>
</dbReference>
<evidence type="ECO:0000313" key="2">
    <source>
        <dbReference type="EMBL" id="RDX98338.1"/>
    </source>
</evidence>
<evidence type="ECO:0000313" key="3">
    <source>
        <dbReference type="Proteomes" id="UP000257109"/>
    </source>
</evidence>
<accession>A0A371H698</accession>
<dbReference type="AlphaFoldDB" id="A0A371H698"/>
<protein>
    <recommendedName>
        <fullName evidence="1">Tf2-1-like SH3-like domain-containing protein</fullName>
    </recommendedName>
</protein>
<sequence>MANFFFKRVVRIHDLPRTIVSNRDSKFLSHFWRFLWSRLDWIPHVEFSYNRLAYGFNPLSSFDLFSLPILPNCANDEGLSKVQFSKRLHDKARLHMEKKQGQYARNANKGRKEVLFKEGDLVWVHMRKEIFSHLRKFKHFPRGNNPFKIIKKINDNVYQLYMSQDFGEALLLVSLI</sequence>
<name>A0A371H698_MUCPR</name>
<dbReference type="PANTHER" id="PTHR35046">
    <property type="entry name" value="ZINC KNUCKLE (CCHC-TYPE) FAMILY PROTEIN"/>
    <property type="match status" value="1"/>
</dbReference>
<feature type="domain" description="Tf2-1-like SH3-like" evidence="1">
    <location>
        <begin position="119"/>
        <end position="165"/>
    </location>
</feature>
<proteinExistence type="predicted"/>
<reference evidence="2" key="1">
    <citation type="submission" date="2018-05" db="EMBL/GenBank/DDBJ databases">
        <title>Draft genome of Mucuna pruriens seed.</title>
        <authorList>
            <person name="Nnadi N.E."/>
            <person name="Vos R."/>
            <person name="Hasami M.H."/>
            <person name="Devisetty U.K."/>
            <person name="Aguiy J.C."/>
        </authorList>
    </citation>
    <scope>NUCLEOTIDE SEQUENCE [LARGE SCALE GENOMIC DNA]</scope>
    <source>
        <strain evidence="2">JCA_2017</strain>
    </source>
</reference>
<evidence type="ECO:0000259" key="1">
    <source>
        <dbReference type="Pfam" id="PF24626"/>
    </source>
</evidence>
<dbReference type="PANTHER" id="PTHR35046:SF9">
    <property type="entry name" value="RNA-DIRECTED DNA POLYMERASE"/>
    <property type="match status" value="1"/>
</dbReference>